<reference evidence="1" key="1">
    <citation type="submission" date="2020-08" db="EMBL/GenBank/DDBJ databases">
        <title>Complete genome sequence of Weissella confusa strain FS54 provides insights into metabolic potential.</title>
        <authorList>
            <person name="Fhoula I."/>
            <person name="Najjari A."/>
            <person name="Lekired A."/>
            <person name="Bessrour-Aouam N."/>
            <person name="Jaballah S."/>
            <person name="Klibi N."/>
            <person name="Ouzari H.-I."/>
        </authorList>
    </citation>
    <scope>NUCLEOTIDE SEQUENCE</scope>
    <source>
        <strain evidence="1">FS54</strain>
    </source>
</reference>
<dbReference type="Proteomes" id="UP000650485">
    <property type="component" value="Unassembled WGS sequence"/>
</dbReference>
<proteinExistence type="predicted"/>
<protein>
    <submittedName>
        <fullName evidence="1">Uncharacterized protein</fullName>
    </submittedName>
</protein>
<dbReference type="AlphaFoldDB" id="A0A923NEP9"/>
<accession>A0A923NEP9</accession>
<gene>
    <name evidence="1" type="ORF">H7R52_11195</name>
</gene>
<dbReference type="Pfam" id="PF24727">
    <property type="entry name" value="DUF7679"/>
    <property type="match status" value="1"/>
</dbReference>
<dbReference type="InterPro" id="IPR056096">
    <property type="entry name" value="DUF7679"/>
</dbReference>
<evidence type="ECO:0000313" key="1">
    <source>
        <dbReference type="EMBL" id="MBC6499227.1"/>
    </source>
</evidence>
<evidence type="ECO:0000313" key="2">
    <source>
        <dbReference type="Proteomes" id="UP000650485"/>
    </source>
</evidence>
<sequence>MPNQGRQWFVLPWDIKRAIEYERYQLFQHGIKYNYYDALVGSLINVPTSENVLNPNIRVARIVRIKITNVRHTDWLNTRSQFVSDFNLDDLQPIYNYLRHDYNQEDQRQIYDDLQYWQKYIQKRHVVTKEQQMV</sequence>
<dbReference type="EMBL" id="JACSZT010000008">
    <property type="protein sequence ID" value="MBC6499227.1"/>
    <property type="molecule type" value="Genomic_DNA"/>
</dbReference>
<name>A0A923NEP9_WEICO</name>
<comment type="caution">
    <text evidence="1">The sequence shown here is derived from an EMBL/GenBank/DDBJ whole genome shotgun (WGS) entry which is preliminary data.</text>
</comment>
<organism evidence="1 2">
    <name type="scientific">Weissella confusa</name>
    <name type="common">Lactobacillus confusus</name>
    <dbReference type="NCBI Taxonomy" id="1583"/>
    <lineage>
        <taxon>Bacteria</taxon>
        <taxon>Bacillati</taxon>
        <taxon>Bacillota</taxon>
        <taxon>Bacilli</taxon>
        <taxon>Lactobacillales</taxon>
        <taxon>Lactobacillaceae</taxon>
        <taxon>Weissella</taxon>
    </lineage>
</organism>